<accession>A0A409W2V1</accession>
<feature type="region of interest" description="Disordered" evidence="1">
    <location>
        <begin position="28"/>
        <end position="107"/>
    </location>
</feature>
<feature type="compositionally biased region" description="Low complexity" evidence="1">
    <location>
        <begin position="486"/>
        <end position="498"/>
    </location>
</feature>
<dbReference type="InParanoid" id="A0A409W2V1"/>
<feature type="region of interest" description="Disordered" evidence="1">
    <location>
        <begin position="647"/>
        <end position="724"/>
    </location>
</feature>
<evidence type="ECO:0000313" key="2">
    <source>
        <dbReference type="EMBL" id="PPQ72788.1"/>
    </source>
</evidence>
<keyword evidence="3" id="KW-1185">Reference proteome</keyword>
<comment type="caution">
    <text evidence="2">The sequence shown here is derived from an EMBL/GenBank/DDBJ whole genome shotgun (WGS) entry which is preliminary data.</text>
</comment>
<feature type="region of interest" description="Disordered" evidence="1">
    <location>
        <begin position="403"/>
        <end position="612"/>
    </location>
</feature>
<feature type="compositionally biased region" description="Pro residues" evidence="1">
    <location>
        <begin position="577"/>
        <end position="592"/>
    </location>
</feature>
<proteinExistence type="predicted"/>
<organism evidence="2 3">
    <name type="scientific">Gymnopilus dilepis</name>
    <dbReference type="NCBI Taxonomy" id="231916"/>
    <lineage>
        <taxon>Eukaryota</taxon>
        <taxon>Fungi</taxon>
        <taxon>Dikarya</taxon>
        <taxon>Basidiomycota</taxon>
        <taxon>Agaricomycotina</taxon>
        <taxon>Agaricomycetes</taxon>
        <taxon>Agaricomycetidae</taxon>
        <taxon>Agaricales</taxon>
        <taxon>Agaricineae</taxon>
        <taxon>Hymenogastraceae</taxon>
        <taxon>Gymnopilus</taxon>
    </lineage>
</organism>
<dbReference type="EMBL" id="NHYE01005439">
    <property type="protein sequence ID" value="PPQ72788.1"/>
    <property type="molecule type" value="Genomic_DNA"/>
</dbReference>
<feature type="compositionally biased region" description="Basic residues" evidence="1">
    <location>
        <begin position="62"/>
        <end position="73"/>
    </location>
</feature>
<feature type="compositionally biased region" description="Acidic residues" evidence="1">
    <location>
        <begin position="429"/>
        <end position="444"/>
    </location>
</feature>
<reference evidence="2 3" key="1">
    <citation type="journal article" date="2018" name="Evol. Lett.">
        <title>Horizontal gene cluster transfer increased hallucinogenic mushroom diversity.</title>
        <authorList>
            <person name="Reynolds H.T."/>
            <person name="Vijayakumar V."/>
            <person name="Gluck-Thaler E."/>
            <person name="Korotkin H.B."/>
            <person name="Matheny P.B."/>
            <person name="Slot J.C."/>
        </authorList>
    </citation>
    <scope>NUCLEOTIDE SEQUENCE [LARGE SCALE GENOMIC DNA]</scope>
    <source>
        <strain evidence="2 3">SRW20</strain>
    </source>
</reference>
<dbReference type="OrthoDB" id="3690045at2759"/>
<evidence type="ECO:0000313" key="3">
    <source>
        <dbReference type="Proteomes" id="UP000284706"/>
    </source>
</evidence>
<dbReference type="STRING" id="231916.A0A409W2V1"/>
<dbReference type="Proteomes" id="UP000284706">
    <property type="component" value="Unassembled WGS sequence"/>
</dbReference>
<sequence>MDMDNNHHNHVFDPALTHSALDDKQKQLAQVLSVNPSDASTSGSSSNSGTAAGQLQADGTPVKRRPGRPKGSTKKNLLGNESPVPLKIKRPVGRPRKDGFPAGSVVSRIKREKTAGLPQGVPMVQYGAPMPGLGYPPIAFGYAPLPPPGIPPPPPMFPLDPSLAAPEGDDWAELARTNSNAFLSTLLAALAAPNPIAHAGQSVEDAFKSLLGSLHAKATNNAMYNMLRTFWMPCSPAFFALTASGSTARWPEYRFLLWDPQALAFNGIACPNCSTPLINKGRITSGPIKIYDLEKPFFIIGCEYVCQSAMCIAAVSSPEGRKFASTDQSILRSLPVLLKGEFPARLLNGNADAGSGPNVWNWRAMGVSTNLWNLVMSALKCGLRKEVILRMIWAVQNKVPEFPMENSGAPGAGQQQSQQSGEDHQQDKMDDEDDDNEADGDDHELDGGADHPMASGSSQPQPQSQSQTLSSSASFPEAFNSAWPANSSMTDSTSMSNTHMKGPATPVPTVPSQVQSPLRMPATPTRSVAAGVTSPPPHPSTPSLPTVPSSASPQRHEHPQQPPPRLHSQAQSRPQEPQTPAPAPTSAPPEAQPQPSAQQTEQPPPPPVGAGYSPYSAYPFTPYAYHFVNGALVPANLNLVPSSSMSLPMSAFPSSHPPTSTSGSGSTSSPGPGPMVASSSSSSSHSHLPMSVVPSHLPLGPGVPVPPPPQGGTPISGTKRSPRHCVKCGSQDCKGKGGRSFCTNGCQDCGKIECKGRNSRRPDKKCSEGWT</sequence>
<name>A0A409W2V1_9AGAR</name>
<feature type="compositionally biased region" description="Low complexity" evidence="1">
    <location>
        <begin position="455"/>
        <end position="474"/>
    </location>
</feature>
<feature type="compositionally biased region" description="Low complexity" evidence="1">
    <location>
        <begin position="647"/>
        <end position="700"/>
    </location>
</feature>
<feature type="compositionally biased region" description="Pro residues" evidence="1">
    <location>
        <begin position="701"/>
        <end position="711"/>
    </location>
</feature>
<feature type="compositionally biased region" description="Low complexity" evidence="1">
    <location>
        <begin position="543"/>
        <end position="553"/>
    </location>
</feature>
<dbReference type="AlphaFoldDB" id="A0A409W2V1"/>
<evidence type="ECO:0000256" key="1">
    <source>
        <dbReference type="SAM" id="MobiDB-lite"/>
    </source>
</evidence>
<gene>
    <name evidence="2" type="ORF">CVT26_003317</name>
</gene>
<feature type="compositionally biased region" description="Low complexity" evidence="1">
    <location>
        <begin position="407"/>
        <end position="420"/>
    </location>
</feature>
<feature type="compositionally biased region" description="Low complexity" evidence="1">
    <location>
        <begin position="37"/>
        <end position="53"/>
    </location>
</feature>
<protein>
    <submittedName>
        <fullName evidence="2">Uncharacterized protein</fullName>
    </submittedName>
</protein>